<organism evidence="1 2">
    <name type="scientific">Pararhizobium capsulatum DSM 1112</name>
    <dbReference type="NCBI Taxonomy" id="1121113"/>
    <lineage>
        <taxon>Bacteria</taxon>
        <taxon>Pseudomonadati</taxon>
        <taxon>Pseudomonadota</taxon>
        <taxon>Alphaproteobacteria</taxon>
        <taxon>Hyphomicrobiales</taxon>
        <taxon>Rhizobiaceae</taxon>
        <taxon>Rhizobium/Agrobacterium group</taxon>
        <taxon>Pararhizobium</taxon>
    </lineage>
</organism>
<protein>
    <submittedName>
        <fullName evidence="1">Uncharacterized protein</fullName>
    </submittedName>
</protein>
<evidence type="ECO:0000313" key="1">
    <source>
        <dbReference type="EMBL" id="MDQ0318979.1"/>
    </source>
</evidence>
<proteinExistence type="predicted"/>
<gene>
    <name evidence="1" type="ORF">QO002_001117</name>
</gene>
<sequence>MEGDDRWFYYGDDEVTGRPAGIYLVQFKGGRVRYFAYAGDLEEIHGISIGTPIGVVEGLLGKPSRVDYTTDKLTQMYSYNDLNAMFTFFNGPVETLGVFDPGSGPMKFADE</sequence>
<dbReference type="Proteomes" id="UP001230207">
    <property type="component" value="Unassembled WGS sequence"/>
</dbReference>
<dbReference type="RefSeq" id="WP_307227490.1">
    <property type="nucleotide sequence ID" value="NZ_JAUSVF010000001.1"/>
</dbReference>
<reference evidence="1 2" key="1">
    <citation type="submission" date="2023-07" db="EMBL/GenBank/DDBJ databases">
        <title>Genomic Encyclopedia of Type Strains, Phase IV (KMG-IV): sequencing the most valuable type-strain genomes for metagenomic binning, comparative biology and taxonomic classification.</title>
        <authorList>
            <person name="Goeker M."/>
        </authorList>
    </citation>
    <scope>NUCLEOTIDE SEQUENCE [LARGE SCALE GENOMIC DNA]</scope>
    <source>
        <strain evidence="1 2">DSM 1112</strain>
    </source>
</reference>
<comment type="caution">
    <text evidence="1">The sequence shown here is derived from an EMBL/GenBank/DDBJ whole genome shotgun (WGS) entry which is preliminary data.</text>
</comment>
<evidence type="ECO:0000313" key="2">
    <source>
        <dbReference type="Proteomes" id="UP001230207"/>
    </source>
</evidence>
<dbReference type="EMBL" id="JAUSVF010000001">
    <property type="protein sequence ID" value="MDQ0318979.1"/>
    <property type="molecule type" value="Genomic_DNA"/>
</dbReference>
<name>A0ABU0BL64_9HYPH</name>
<accession>A0ABU0BL64</accession>
<keyword evidence="2" id="KW-1185">Reference proteome</keyword>